<dbReference type="PANTHER" id="PTHR13847">
    <property type="entry name" value="SARCOSINE DEHYDROGENASE-RELATED"/>
    <property type="match status" value="1"/>
</dbReference>
<dbReference type="EMBL" id="CP013344">
    <property type="protein sequence ID" value="AMU88943.1"/>
    <property type="molecule type" value="Genomic_DNA"/>
</dbReference>
<dbReference type="InterPro" id="IPR036188">
    <property type="entry name" value="FAD/NAD-bd_sf"/>
</dbReference>
<keyword evidence="1" id="KW-0560">Oxidoreductase</keyword>
<dbReference type="GO" id="GO:0016491">
    <property type="term" value="F:oxidoreductase activity"/>
    <property type="evidence" value="ECO:0007669"/>
    <property type="project" value="UniProtKB-KW"/>
</dbReference>
<feature type="domain" description="FAD dependent oxidoreductase" evidence="2">
    <location>
        <begin position="7"/>
        <end position="393"/>
    </location>
</feature>
<gene>
    <name evidence="3" type="ORF">ATM17_07790</name>
</gene>
<sequence>MTDSSTFVVGAGIVGLATAIEAQRRGDRVTLFDEADPGMGCSFGNAGIIAASEIFPLITPGRIASLPRMLMARDAPAVVRASSLPHLLPWMARAATTLSAGRQDRNTGAIAALNNRSVAAWRDLLGHCGRPDRLREKGMIRLIRDPRDRAELEDVGARLARHGLPSRLLGREELLALEPALGKAAVGGLLHESDADIGEPLALSRTLLAHFHAAGGTLIRQRAMAIGSGETFAELITDARSHSADRIMITAGLASDALLRPLGATVPLQAERGYHLALPGLGRLLDRPVTFQRESCVATPMGDTLRLAGTVEFADVGARPDWRRAHSLAAYAGRYFDDFHPAPDAEVWMGSRPSLPDSLPAIGRLAAMPRIGYAFGHQHLGITQAAVSAKLLCGIMADDAPFDPAPYDLARF</sequence>
<dbReference type="PANTHER" id="PTHR13847:SF289">
    <property type="entry name" value="GLYCINE OXIDASE"/>
    <property type="match status" value="1"/>
</dbReference>
<dbReference type="Proteomes" id="UP000076088">
    <property type="component" value="Chromosome"/>
</dbReference>
<reference evidence="3 4" key="2">
    <citation type="journal article" date="2016" name="Genome Announc.">
        <title>Complete Genome Sequence of Sphingopyxis macrogoltabida Strain 203N (NBRC 111659), a Polyethylene Glycol Degrader.</title>
        <authorList>
            <person name="Ohtsubo Y."/>
            <person name="Nonoyama S."/>
            <person name="Nagata Y."/>
            <person name="Numata M."/>
            <person name="Tsuchikane K."/>
            <person name="Hosoyama A."/>
            <person name="Yamazoe A."/>
            <person name="Tsuda M."/>
            <person name="Fujita N."/>
            <person name="Kawai F."/>
        </authorList>
    </citation>
    <scope>NUCLEOTIDE SEQUENCE [LARGE SCALE GENOMIC DNA]</scope>
    <source>
        <strain evidence="3 4">203N</strain>
    </source>
</reference>
<evidence type="ECO:0000313" key="4">
    <source>
        <dbReference type="Proteomes" id="UP000076088"/>
    </source>
</evidence>
<evidence type="ECO:0000259" key="2">
    <source>
        <dbReference type="Pfam" id="PF01266"/>
    </source>
</evidence>
<dbReference type="GO" id="GO:0005737">
    <property type="term" value="C:cytoplasm"/>
    <property type="evidence" value="ECO:0007669"/>
    <property type="project" value="TreeGrafter"/>
</dbReference>
<organism evidence="3 4">
    <name type="scientific">Sphingopyxis macrogoltabida</name>
    <name type="common">Sphingomonas macrogoltabidus</name>
    <dbReference type="NCBI Taxonomy" id="33050"/>
    <lineage>
        <taxon>Bacteria</taxon>
        <taxon>Pseudomonadati</taxon>
        <taxon>Pseudomonadota</taxon>
        <taxon>Alphaproteobacteria</taxon>
        <taxon>Sphingomonadales</taxon>
        <taxon>Sphingomonadaceae</taxon>
        <taxon>Sphingopyxis</taxon>
    </lineage>
</organism>
<dbReference type="AlphaFoldDB" id="A0AAC8YZ47"/>
<proteinExistence type="predicted"/>
<protein>
    <recommendedName>
        <fullName evidence="2">FAD dependent oxidoreductase domain-containing protein</fullName>
    </recommendedName>
</protein>
<reference evidence="4" key="1">
    <citation type="submission" date="2015-11" db="EMBL/GenBank/DDBJ databases">
        <title>Complete genome sequence of a polyethylene-glycol degrader Sphingopyxis macrogoltabida 203N (NBRC 111659).</title>
        <authorList>
            <person name="Yoshiyuki O."/>
            <person name="Shouta N."/>
            <person name="Nagata Y."/>
            <person name="Numata M."/>
            <person name="Tsuchikane K."/>
            <person name="Hosoyama A."/>
            <person name="Yamazoe A."/>
            <person name="Tsuda M."/>
            <person name="Fujita N."/>
            <person name="Kawai F."/>
        </authorList>
    </citation>
    <scope>NUCLEOTIDE SEQUENCE [LARGE SCALE GENOMIC DNA]</scope>
    <source>
        <strain evidence="4">203N</strain>
    </source>
</reference>
<dbReference type="SUPFAM" id="SSF54373">
    <property type="entry name" value="FAD-linked reductases, C-terminal domain"/>
    <property type="match status" value="1"/>
</dbReference>
<dbReference type="RefSeq" id="WP_054728136.1">
    <property type="nucleotide sequence ID" value="NZ_CP009429.1"/>
</dbReference>
<keyword evidence="4" id="KW-1185">Reference proteome</keyword>
<evidence type="ECO:0000313" key="3">
    <source>
        <dbReference type="EMBL" id="AMU88943.1"/>
    </source>
</evidence>
<dbReference type="KEGG" id="smaz:LH19_12095"/>
<evidence type="ECO:0000256" key="1">
    <source>
        <dbReference type="ARBA" id="ARBA00023002"/>
    </source>
</evidence>
<dbReference type="Pfam" id="PF01266">
    <property type="entry name" value="DAO"/>
    <property type="match status" value="1"/>
</dbReference>
<accession>A0AAC8YZ47</accession>
<dbReference type="Gene3D" id="3.50.50.60">
    <property type="entry name" value="FAD/NAD(P)-binding domain"/>
    <property type="match status" value="2"/>
</dbReference>
<dbReference type="Gene3D" id="3.30.9.10">
    <property type="entry name" value="D-Amino Acid Oxidase, subunit A, domain 2"/>
    <property type="match status" value="1"/>
</dbReference>
<dbReference type="SUPFAM" id="SSF51905">
    <property type="entry name" value="FAD/NAD(P)-binding domain"/>
    <property type="match status" value="1"/>
</dbReference>
<name>A0AAC8YZ47_SPHMC</name>
<dbReference type="InterPro" id="IPR006076">
    <property type="entry name" value="FAD-dep_OxRdtase"/>
</dbReference>